<reference evidence="2" key="1">
    <citation type="journal article" date="2023" name="Front. Plant Sci.">
        <title>Chromosomal-level genome assembly of Melastoma candidum provides insights into trichome evolution.</title>
        <authorList>
            <person name="Zhong Y."/>
            <person name="Wu W."/>
            <person name="Sun C."/>
            <person name="Zou P."/>
            <person name="Liu Y."/>
            <person name="Dai S."/>
            <person name="Zhou R."/>
        </authorList>
    </citation>
    <scope>NUCLEOTIDE SEQUENCE [LARGE SCALE GENOMIC DNA]</scope>
</reference>
<protein>
    <submittedName>
        <fullName evidence="1">Uncharacterized protein</fullName>
    </submittedName>
</protein>
<keyword evidence="2" id="KW-1185">Reference proteome</keyword>
<proteinExistence type="predicted"/>
<dbReference type="EMBL" id="CM042887">
    <property type="protein sequence ID" value="KAI4330131.1"/>
    <property type="molecule type" value="Genomic_DNA"/>
</dbReference>
<evidence type="ECO:0000313" key="2">
    <source>
        <dbReference type="Proteomes" id="UP001057402"/>
    </source>
</evidence>
<name>A0ACB9N2L4_9MYRT</name>
<comment type="caution">
    <text evidence="1">The sequence shown here is derived from an EMBL/GenBank/DDBJ whole genome shotgun (WGS) entry which is preliminary data.</text>
</comment>
<gene>
    <name evidence="1" type="ORF">MLD38_028436</name>
</gene>
<organism evidence="1 2">
    <name type="scientific">Melastoma candidum</name>
    <dbReference type="NCBI Taxonomy" id="119954"/>
    <lineage>
        <taxon>Eukaryota</taxon>
        <taxon>Viridiplantae</taxon>
        <taxon>Streptophyta</taxon>
        <taxon>Embryophyta</taxon>
        <taxon>Tracheophyta</taxon>
        <taxon>Spermatophyta</taxon>
        <taxon>Magnoliopsida</taxon>
        <taxon>eudicotyledons</taxon>
        <taxon>Gunneridae</taxon>
        <taxon>Pentapetalae</taxon>
        <taxon>rosids</taxon>
        <taxon>malvids</taxon>
        <taxon>Myrtales</taxon>
        <taxon>Melastomataceae</taxon>
        <taxon>Melastomatoideae</taxon>
        <taxon>Melastomateae</taxon>
        <taxon>Melastoma</taxon>
    </lineage>
</organism>
<dbReference type="Proteomes" id="UP001057402">
    <property type="component" value="Chromosome 8"/>
</dbReference>
<sequence length="205" mass="21835">MSMADDRSGNGSRALEPQPSLDTVLGHLPLSTPHGPECFIHIGAIRRPTRQLTSYFELTTEFRQRPSAKIVRQRQEKMPPPSKKDKTSKSSKNNTAAEVPNATGFPSCLRIISPSSVAITVHAKPGSKAASITEVGEEAVGVAIDAPAKDGEANAALLEFISSVLGVKRRQVSIASGSKSRDKVVIVEEVTIQAVSNALTNALVR</sequence>
<accession>A0ACB9N2L4</accession>
<evidence type="ECO:0000313" key="1">
    <source>
        <dbReference type="EMBL" id="KAI4330131.1"/>
    </source>
</evidence>